<dbReference type="STRING" id="446468.Ndas_0239"/>
<dbReference type="KEGG" id="nda:Ndas_0239"/>
<organism evidence="2 3">
    <name type="scientific">Nocardiopsis dassonvillei (strain ATCC 23218 / DSM 43111 / CIP 107115 / JCM 7437 / KCTC 9190 / NBRC 14626 / NCTC 10488 / NRRL B-5397 / IMRU 509)</name>
    <name type="common">Actinomadura dassonvillei</name>
    <dbReference type="NCBI Taxonomy" id="446468"/>
    <lineage>
        <taxon>Bacteria</taxon>
        <taxon>Bacillati</taxon>
        <taxon>Actinomycetota</taxon>
        <taxon>Actinomycetes</taxon>
        <taxon>Streptosporangiales</taxon>
        <taxon>Nocardiopsidaceae</taxon>
        <taxon>Nocardiopsis</taxon>
    </lineage>
</organism>
<keyword evidence="3" id="KW-1185">Reference proteome</keyword>
<dbReference type="EMBL" id="CP002040">
    <property type="protein sequence ID" value="ADH65688.1"/>
    <property type="molecule type" value="Genomic_DNA"/>
</dbReference>
<dbReference type="AlphaFoldDB" id="D7AUD0"/>
<dbReference type="Proteomes" id="UP000002219">
    <property type="component" value="Chromosome 1"/>
</dbReference>
<name>D7AUD0_NOCDD</name>
<feature type="region of interest" description="Disordered" evidence="1">
    <location>
        <begin position="13"/>
        <end position="48"/>
    </location>
</feature>
<accession>D7AUD0</accession>
<evidence type="ECO:0000313" key="2">
    <source>
        <dbReference type="EMBL" id="ADH65688.1"/>
    </source>
</evidence>
<evidence type="ECO:0000313" key="3">
    <source>
        <dbReference type="Proteomes" id="UP000002219"/>
    </source>
</evidence>
<sequence>MMEVPGRLLPGTFGGYGRVAGRVSPADRIEDHSGDPVPLGDDKGGHRL</sequence>
<proteinExistence type="predicted"/>
<feature type="compositionally biased region" description="Basic and acidic residues" evidence="1">
    <location>
        <begin position="25"/>
        <end position="48"/>
    </location>
</feature>
<evidence type="ECO:0000256" key="1">
    <source>
        <dbReference type="SAM" id="MobiDB-lite"/>
    </source>
</evidence>
<gene>
    <name evidence="2" type="ordered locus">Ndas_0239</name>
</gene>
<protein>
    <submittedName>
        <fullName evidence="2">Uncharacterized protein</fullName>
    </submittedName>
</protein>
<dbReference type="HOGENOM" id="CLU_3155447_0_0_11"/>
<reference evidence="2 3" key="1">
    <citation type="journal article" date="2010" name="Stand. Genomic Sci.">
        <title>Complete genome sequence of Nocardiopsis dassonvillei type strain (IMRU 509).</title>
        <authorList>
            <person name="Sun H."/>
            <person name="Lapidus A."/>
            <person name="Nolan M."/>
            <person name="Lucas S."/>
            <person name="Del Rio T.G."/>
            <person name="Tice H."/>
            <person name="Cheng J.F."/>
            <person name="Tapia R."/>
            <person name="Han C."/>
            <person name="Goodwin L."/>
            <person name="Pitluck S."/>
            <person name="Pagani I."/>
            <person name="Ivanova N."/>
            <person name="Mavromatis K."/>
            <person name="Mikhailova N."/>
            <person name="Pati A."/>
            <person name="Chen A."/>
            <person name="Palaniappan K."/>
            <person name="Land M."/>
            <person name="Hauser L."/>
            <person name="Chang Y.J."/>
            <person name="Jeffries C.D."/>
            <person name="Djao O.D."/>
            <person name="Rohde M."/>
            <person name="Sikorski J."/>
            <person name="Goker M."/>
            <person name="Woyke T."/>
            <person name="Bristow J."/>
            <person name="Eisen J.A."/>
            <person name="Markowitz V."/>
            <person name="Hugenholtz P."/>
            <person name="Kyrpides N.C."/>
            <person name="Klenk H.P."/>
        </authorList>
    </citation>
    <scope>NUCLEOTIDE SEQUENCE [LARGE SCALE GENOMIC DNA]</scope>
    <source>
        <strain evidence="3">ATCC 23218 / DSM 43111 / CIP 107115 / JCM 7437 / KCTC 9190 / NBRC 14626 / NCTC 10488 / NRRL B-5397 / IMRU 509</strain>
    </source>
</reference>